<reference evidence="10 11" key="1">
    <citation type="submission" date="2020-01" db="EMBL/GenBank/DDBJ databases">
        <title>Paenibacillus sp. nov., isolated from tomato rhizosphere.</title>
        <authorList>
            <person name="Weon H.-Y."/>
            <person name="Lee S.A."/>
        </authorList>
    </citation>
    <scope>NUCLEOTIDE SEQUENCE [LARGE SCALE GENOMIC DNA]</scope>
    <source>
        <strain evidence="10 11">12200R-189</strain>
    </source>
</reference>
<sequence>MKSFQHRMEQYAALAVEVGVNVQPGQKLCVIAPVEAAVFVREIVKRAYRIGSPYVHVDWSDELVTRARLELSPEEGLSGYPSWLADGRVQLAEEGAAFLWVVAEDPDLLNGIDPARIGTATKAQQNALQPFRKFTLNNEVAWSIVAFPTQPWADKVFPDHAGTERVQALWEAIFAAVRVDEDDPVAVWRTHAGNLRDKAARLNERRFKELHYRSASTGTDVTIGLPDGHIWVSAGAQNKQGTTFIPNMPTEEVFTSPLRTSINGKVASSKPLSYNGNLIDRFTITFADGRITDYAAEKGQEALQQLIETDEGSHYLGEIALVPFRSPISDTNLTFFNTLFDENAACHLAIGFAFPFCLEGGLTMSKEEQLASGLNQSLTHVDFMIGTADLEIDGVRNDGSREAVFRAGNWSF</sequence>
<dbReference type="Proteomes" id="UP000476064">
    <property type="component" value="Chromosome"/>
</dbReference>
<keyword evidence="8" id="KW-0378">Hydrolase</keyword>
<keyword evidence="11" id="KW-1185">Reference proteome</keyword>
<dbReference type="InterPro" id="IPR052170">
    <property type="entry name" value="M29_Exopeptidase"/>
</dbReference>
<comment type="cofactor">
    <cofactor evidence="3">
        <name>Zn(2+)</name>
        <dbReference type="ChEBI" id="CHEBI:29105"/>
    </cofactor>
</comment>
<dbReference type="InterPro" id="IPR035097">
    <property type="entry name" value="M29_N-terminal"/>
</dbReference>
<evidence type="ECO:0000256" key="9">
    <source>
        <dbReference type="ARBA" id="ARBA00023049"/>
    </source>
</evidence>
<dbReference type="GO" id="GO:0008237">
    <property type="term" value="F:metallopeptidase activity"/>
    <property type="evidence" value="ECO:0007669"/>
    <property type="project" value="UniProtKB-KW"/>
</dbReference>
<evidence type="ECO:0000256" key="2">
    <source>
        <dbReference type="ARBA" id="ARBA00001946"/>
    </source>
</evidence>
<dbReference type="SUPFAM" id="SSF144052">
    <property type="entry name" value="Thermophilic metalloprotease-like"/>
    <property type="match status" value="1"/>
</dbReference>
<dbReference type="GO" id="GO:0004177">
    <property type="term" value="F:aminopeptidase activity"/>
    <property type="evidence" value="ECO:0007669"/>
    <property type="project" value="UniProtKB-KW"/>
</dbReference>
<keyword evidence="9" id="KW-0482">Metalloprotease</keyword>
<evidence type="ECO:0000256" key="1">
    <source>
        <dbReference type="ARBA" id="ARBA00001941"/>
    </source>
</evidence>
<dbReference type="GO" id="GO:0006508">
    <property type="term" value="P:proteolysis"/>
    <property type="evidence" value="ECO:0007669"/>
    <property type="project" value="UniProtKB-KW"/>
</dbReference>
<keyword evidence="7" id="KW-0479">Metal-binding</keyword>
<proteinExistence type="inferred from homology"/>
<evidence type="ECO:0000256" key="8">
    <source>
        <dbReference type="ARBA" id="ARBA00022801"/>
    </source>
</evidence>
<dbReference type="EMBL" id="CP048209">
    <property type="protein sequence ID" value="QHT61778.1"/>
    <property type="molecule type" value="Genomic_DNA"/>
</dbReference>
<dbReference type="KEGG" id="plyc:GXP70_18535"/>
<dbReference type="Gene3D" id="3.40.1830.10">
    <property type="entry name" value="Thermophilic metalloprotease (M29)"/>
    <property type="match status" value="1"/>
</dbReference>
<evidence type="ECO:0000256" key="7">
    <source>
        <dbReference type="ARBA" id="ARBA00022723"/>
    </source>
</evidence>
<dbReference type="GO" id="GO:0046872">
    <property type="term" value="F:metal ion binding"/>
    <property type="evidence" value="ECO:0007669"/>
    <property type="project" value="UniProtKB-KW"/>
</dbReference>
<protein>
    <submittedName>
        <fullName evidence="10">Aminopeptidase</fullName>
    </submittedName>
</protein>
<evidence type="ECO:0000256" key="6">
    <source>
        <dbReference type="ARBA" id="ARBA00022670"/>
    </source>
</evidence>
<evidence type="ECO:0000256" key="4">
    <source>
        <dbReference type="ARBA" id="ARBA00008236"/>
    </source>
</evidence>
<keyword evidence="5 10" id="KW-0031">Aminopeptidase</keyword>
<dbReference type="Pfam" id="PF02073">
    <property type="entry name" value="Peptidase_M29"/>
    <property type="match status" value="1"/>
</dbReference>
<comment type="cofactor">
    <cofactor evidence="2">
        <name>Mg(2+)</name>
        <dbReference type="ChEBI" id="CHEBI:18420"/>
    </cofactor>
</comment>
<dbReference type="PANTHER" id="PTHR34448:SF3">
    <property type="entry name" value="AMINOPEPTIDASE AMPS"/>
    <property type="match status" value="1"/>
</dbReference>
<dbReference type="InterPro" id="IPR000787">
    <property type="entry name" value="Peptidase_M29"/>
</dbReference>
<accession>A0A6C0FXG9</accession>
<gene>
    <name evidence="10" type="ORF">GXP70_18535</name>
</gene>
<comment type="cofactor">
    <cofactor evidence="1">
        <name>Co(2+)</name>
        <dbReference type="ChEBI" id="CHEBI:48828"/>
    </cofactor>
</comment>
<organism evidence="10 11">
    <name type="scientific">Paenibacillus lycopersici</name>
    <dbReference type="NCBI Taxonomy" id="2704462"/>
    <lineage>
        <taxon>Bacteria</taxon>
        <taxon>Bacillati</taxon>
        <taxon>Bacillota</taxon>
        <taxon>Bacilli</taxon>
        <taxon>Bacillales</taxon>
        <taxon>Paenibacillaceae</taxon>
        <taxon>Paenibacillus</taxon>
    </lineage>
</organism>
<evidence type="ECO:0000256" key="5">
    <source>
        <dbReference type="ARBA" id="ARBA00022438"/>
    </source>
</evidence>
<evidence type="ECO:0000313" key="10">
    <source>
        <dbReference type="EMBL" id="QHT61778.1"/>
    </source>
</evidence>
<comment type="similarity">
    <text evidence="4">Belongs to the peptidase M29 family.</text>
</comment>
<evidence type="ECO:0000256" key="3">
    <source>
        <dbReference type="ARBA" id="ARBA00001947"/>
    </source>
</evidence>
<evidence type="ECO:0000313" key="11">
    <source>
        <dbReference type="Proteomes" id="UP000476064"/>
    </source>
</evidence>
<dbReference type="RefSeq" id="WP_162358216.1">
    <property type="nucleotide sequence ID" value="NZ_CP048209.1"/>
</dbReference>
<dbReference type="PANTHER" id="PTHR34448">
    <property type="entry name" value="AMINOPEPTIDASE"/>
    <property type="match status" value="1"/>
</dbReference>
<dbReference type="AlphaFoldDB" id="A0A6C0FXG9"/>
<name>A0A6C0FXG9_9BACL</name>
<dbReference type="PRINTS" id="PR00919">
    <property type="entry name" value="THERMOPTASE"/>
</dbReference>
<keyword evidence="6" id="KW-0645">Protease</keyword>